<feature type="region of interest" description="Disordered" evidence="1">
    <location>
        <begin position="72"/>
        <end position="144"/>
    </location>
</feature>
<organism evidence="3 5">
    <name type="scientific">Peronospora effusa</name>
    <dbReference type="NCBI Taxonomy" id="542832"/>
    <lineage>
        <taxon>Eukaryota</taxon>
        <taxon>Sar</taxon>
        <taxon>Stramenopiles</taxon>
        <taxon>Oomycota</taxon>
        <taxon>Peronosporomycetes</taxon>
        <taxon>Peronosporales</taxon>
        <taxon>Peronosporaceae</taxon>
        <taxon>Peronospora</taxon>
    </lineage>
</organism>
<dbReference type="EMBL" id="QLLG01000065">
    <property type="protein sequence ID" value="RMX68524.1"/>
    <property type="molecule type" value="Genomic_DNA"/>
</dbReference>
<comment type="caution">
    <text evidence="3">The sequence shown here is derived from an EMBL/GenBank/DDBJ whole genome shotgun (WGS) entry which is preliminary data.</text>
</comment>
<evidence type="ECO:0000313" key="5">
    <source>
        <dbReference type="Proteomes" id="UP000282087"/>
    </source>
</evidence>
<feature type="transmembrane region" description="Helical" evidence="2">
    <location>
        <begin position="6"/>
        <end position="39"/>
    </location>
</feature>
<dbReference type="Proteomes" id="UP000282087">
    <property type="component" value="Unassembled WGS sequence"/>
</dbReference>
<gene>
    <name evidence="4" type="ORF">DD237_003311</name>
    <name evidence="3" type="ORF">DD238_001403</name>
</gene>
<keyword evidence="2" id="KW-0812">Transmembrane</keyword>
<keyword evidence="2" id="KW-1133">Transmembrane helix</keyword>
<dbReference type="Proteomes" id="UP000286097">
    <property type="component" value="Unassembled WGS sequence"/>
</dbReference>
<evidence type="ECO:0000313" key="3">
    <source>
        <dbReference type="EMBL" id="RMX68524.1"/>
    </source>
</evidence>
<dbReference type="AlphaFoldDB" id="A0A3M6VP86"/>
<accession>A0A3M6VP86</accession>
<evidence type="ECO:0000313" key="6">
    <source>
        <dbReference type="Proteomes" id="UP000286097"/>
    </source>
</evidence>
<dbReference type="EMBL" id="QKXF01000214">
    <property type="protein sequence ID" value="RQM14223.1"/>
    <property type="molecule type" value="Genomic_DNA"/>
</dbReference>
<feature type="compositionally biased region" description="Basic and acidic residues" evidence="1">
    <location>
        <begin position="72"/>
        <end position="82"/>
    </location>
</feature>
<reference evidence="5 6" key="1">
    <citation type="submission" date="2018-06" db="EMBL/GenBank/DDBJ databases">
        <title>Comparative genomics of downy mildews reveals potential adaptations to biotrophy.</title>
        <authorList>
            <person name="Fletcher K."/>
            <person name="Klosterman S.J."/>
            <person name="Derevnina L."/>
            <person name="Martin F."/>
            <person name="Koike S."/>
            <person name="Reyes Chin-Wo S."/>
            <person name="Mou B."/>
            <person name="Michelmore R."/>
        </authorList>
    </citation>
    <scope>NUCLEOTIDE SEQUENCE [LARGE SCALE GENOMIC DNA]</scope>
    <source>
        <strain evidence="4 6">R13</strain>
        <strain evidence="3 5">R14</strain>
    </source>
</reference>
<protein>
    <submittedName>
        <fullName evidence="3">Uncharacterized protein</fullName>
    </submittedName>
</protein>
<evidence type="ECO:0000313" key="4">
    <source>
        <dbReference type="EMBL" id="RQM14223.1"/>
    </source>
</evidence>
<sequence length="158" mass="18635">MSMMSLYVLALELMAFFGFLCVLCNILLPVLAFLLRFLLVDVPREWRKLLLHRAQQRELRRLQRRVDVLTRRKQAEEQESWRRARASAQKRQWPEETPTKGTADGRLNTDLARTEQNSLNEKNSSTQERAFTPEQQRHRLSIDSTIKKSAISARLRTR</sequence>
<evidence type="ECO:0000256" key="1">
    <source>
        <dbReference type="SAM" id="MobiDB-lite"/>
    </source>
</evidence>
<keyword evidence="5" id="KW-1185">Reference proteome</keyword>
<feature type="compositionally biased region" description="Polar residues" evidence="1">
    <location>
        <begin position="114"/>
        <end position="129"/>
    </location>
</feature>
<name>A0A3M6VP86_9STRA</name>
<proteinExistence type="predicted"/>
<dbReference type="VEuPathDB" id="FungiDB:DD237_003311"/>
<evidence type="ECO:0000256" key="2">
    <source>
        <dbReference type="SAM" id="Phobius"/>
    </source>
</evidence>
<keyword evidence="2" id="KW-0472">Membrane</keyword>